<dbReference type="GO" id="GO:0005763">
    <property type="term" value="C:mitochondrial small ribosomal subunit"/>
    <property type="evidence" value="ECO:0007669"/>
    <property type="project" value="TreeGrafter"/>
</dbReference>
<dbReference type="EMBL" id="CP016244">
    <property type="protein sequence ID" value="ANQ07012.1"/>
    <property type="molecule type" value="Genomic_DNA"/>
</dbReference>
<comment type="subcellular location">
    <subcellularLocation>
        <location evidence="1">Mitochondrion</location>
    </subcellularLocation>
</comment>
<keyword evidence="3" id="KW-0809">Transit peptide</keyword>
<keyword evidence="6" id="KW-0496">Mitochondrion</keyword>
<dbReference type="GO" id="GO:0003735">
    <property type="term" value="F:structural constituent of ribosome"/>
    <property type="evidence" value="ECO:0007669"/>
    <property type="project" value="TreeGrafter"/>
</dbReference>
<proteinExistence type="predicted"/>
<comment type="function">
    <text evidence="7">Mitochondrial ribosome (mitoribosome) assembly factor. Binds at the interface of the head and body domains of the mitochondrial small ribosomal subunit (mt-SSU), occluding the mRNA channel and preventing compaction of the head domain towards the body. Probable inactive methyltransferase: retains the characteristic folding and ability to bind S-adenosyl-L-methionine, but it probably lost its methyltransferase activity.</text>
</comment>
<sequence>MLLPRRGGARGMATLRGFKFDKLAESQSLSAQEVDHLDRVSMVSLKTLKIPEQVRQKLHNLAKQFVKKKDLEKLGRYVMQKVTSRNCVELPRILPSKLLHQLQEEVDDEEDACVVEKKKKKKGRNKLDNLLEKKSYQCLKQHLGEYQNKWKDIEQMALAHAEDARHIGRNVSPARMTFFPESCIAYTLHNFNAHYGVLYRVLHEIRTRVPAFTPKKVLTYSGVPAVAVVAVNELYPSGGNKNSNHNDNSNSSNSNSSSSSGGGHIVAVESSDSFESISKYLTERIPNVLYQMNLYSNMEKYDLVITSHMLLTLYDYNARNLYIKNMWDRLSTGGILIIVESGTPTGFRMIHSIRELFITELKYDRFHFIAPCPHESICPLALTGKDWCHFSQRTHRLSHHIYCKGSRAKNVDELKYSYLVIRKGEGPRTTYKSEADASTPEEKSFFWPRVILPTIKSGKHVLIDVCSRPQNFERLVVTKSSSLIPNLRTKNGTILKGYGYKSARKLLWGDLFRFTKRISRPDARLYTPESTKQHLYRLYNRQKRRQNVTDVVDRQSREHFESRAVQFYGS</sequence>
<dbReference type="Proteomes" id="UP000092716">
    <property type="component" value="Chromosome 6"/>
</dbReference>
<dbReference type="RefSeq" id="XP_019913707.1">
    <property type="nucleotide sequence ID" value="XM_020058240.1"/>
</dbReference>
<keyword evidence="4" id="KW-0408">Iron</keyword>
<dbReference type="GO" id="GO:0046872">
    <property type="term" value="F:metal ion binding"/>
    <property type="evidence" value="ECO:0007669"/>
    <property type="project" value="UniProtKB-KW"/>
</dbReference>
<dbReference type="KEGG" id="pcot:PCOAH_00014310"/>
<dbReference type="SUPFAM" id="SSF53335">
    <property type="entry name" value="S-adenosyl-L-methionine-dependent methyltransferases"/>
    <property type="match status" value="1"/>
</dbReference>
<evidence type="ECO:0000256" key="4">
    <source>
        <dbReference type="ARBA" id="ARBA00023004"/>
    </source>
</evidence>
<name>A0A1B1DW54_9APIC</name>
<dbReference type="InterPro" id="IPR029063">
    <property type="entry name" value="SAM-dependent_MTases_sf"/>
</dbReference>
<dbReference type="AlphaFoldDB" id="A0A1B1DW54"/>
<evidence type="ECO:0000256" key="1">
    <source>
        <dbReference type="ARBA" id="ARBA00004173"/>
    </source>
</evidence>
<dbReference type="VEuPathDB" id="PlasmoDB:PCOAH_00014310"/>
<reference evidence="10" key="1">
    <citation type="submission" date="2016-06" db="EMBL/GenBank/DDBJ databases">
        <title>First high quality genome sequence of Plasmodium coatneyi using continuous long reads from single molecule, real-time sequencing.</title>
        <authorList>
            <person name="Chien J.-T."/>
            <person name="Pakala S.B."/>
            <person name="Geraldo J.A."/>
            <person name="Lapp S.A."/>
            <person name="Barnwell J.W."/>
            <person name="Kissinger J.C."/>
            <person name="Galinski M.R."/>
            <person name="Humphrey J.C."/>
        </authorList>
    </citation>
    <scope>NUCLEOTIDE SEQUENCE [LARGE SCALE GENOMIC DNA]</scope>
    <source>
        <strain evidence="10">Hackeri</strain>
    </source>
</reference>
<evidence type="ECO:0000256" key="5">
    <source>
        <dbReference type="ARBA" id="ARBA00023014"/>
    </source>
</evidence>
<evidence type="ECO:0000313" key="10">
    <source>
        <dbReference type="Proteomes" id="UP000092716"/>
    </source>
</evidence>
<dbReference type="Pfam" id="PF09243">
    <property type="entry name" value="Rsm22"/>
    <property type="match status" value="2"/>
</dbReference>
<evidence type="ECO:0000256" key="3">
    <source>
        <dbReference type="ARBA" id="ARBA00022946"/>
    </source>
</evidence>
<dbReference type="InterPro" id="IPR052571">
    <property type="entry name" value="Mt_RNA_Methyltransferase"/>
</dbReference>
<dbReference type="InterPro" id="IPR015324">
    <property type="entry name" value="Ribosomal_Rsm22-like"/>
</dbReference>
<accession>A0A1B1DW54</accession>
<keyword evidence="10" id="KW-1185">Reference proteome</keyword>
<evidence type="ECO:0008006" key="11">
    <source>
        <dbReference type="Google" id="ProtNLM"/>
    </source>
</evidence>
<keyword evidence="5" id="KW-0411">Iron-sulfur</keyword>
<evidence type="ECO:0000256" key="2">
    <source>
        <dbReference type="ARBA" id="ARBA00022723"/>
    </source>
</evidence>
<dbReference type="GeneID" id="30908157"/>
<evidence type="ECO:0000256" key="7">
    <source>
        <dbReference type="ARBA" id="ARBA00045681"/>
    </source>
</evidence>
<gene>
    <name evidence="9" type="ORF">PCOAH_00014310</name>
</gene>
<evidence type="ECO:0000256" key="8">
    <source>
        <dbReference type="SAM" id="MobiDB-lite"/>
    </source>
</evidence>
<organism evidence="9 10">
    <name type="scientific">Plasmodium coatneyi</name>
    <dbReference type="NCBI Taxonomy" id="208452"/>
    <lineage>
        <taxon>Eukaryota</taxon>
        <taxon>Sar</taxon>
        <taxon>Alveolata</taxon>
        <taxon>Apicomplexa</taxon>
        <taxon>Aconoidasida</taxon>
        <taxon>Haemosporida</taxon>
        <taxon>Plasmodiidae</taxon>
        <taxon>Plasmodium</taxon>
    </lineage>
</organism>
<dbReference type="PANTHER" id="PTHR13184">
    <property type="entry name" value="37S RIBOSOMAL PROTEIN S22"/>
    <property type="match status" value="1"/>
</dbReference>
<dbReference type="GO" id="GO:0008168">
    <property type="term" value="F:methyltransferase activity"/>
    <property type="evidence" value="ECO:0007669"/>
    <property type="project" value="InterPro"/>
</dbReference>
<feature type="region of interest" description="Disordered" evidence="8">
    <location>
        <begin position="238"/>
        <end position="263"/>
    </location>
</feature>
<dbReference type="GO" id="GO:0051536">
    <property type="term" value="F:iron-sulfur cluster binding"/>
    <property type="evidence" value="ECO:0007669"/>
    <property type="project" value="UniProtKB-KW"/>
</dbReference>
<keyword evidence="2" id="KW-0479">Metal-binding</keyword>
<evidence type="ECO:0000256" key="6">
    <source>
        <dbReference type="ARBA" id="ARBA00023128"/>
    </source>
</evidence>
<dbReference type="OrthoDB" id="421327at2759"/>
<protein>
    <recommendedName>
        <fullName evidence="11">Mitochondrial ribosomal protein S22</fullName>
    </recommendedName>
</protein>
<dbReference type="GO" id="GO:0006412">
    <property type="term" value="P:translation"/>
    <property type="evidence" value="ECO:0007669"/>
    <property type="project" value="InterPro"/>
</dbReference>
<evidence type="ECO:0000313" key="9">
    <source>
        <dbReference type="EMBL" id="ANQ07012.1"/>
    </source>
</evidence>
<dbReference type="PANTHER" id="PTHR13184:SF5">
    <property type="entry name" value="METHYLTRANSFERASE-LIKE PROTEIN 17, MITOCHONDRIAL"/>
    <property type="match status" value="1"/>
</dbReference>
<feature type="compositionally biased region" description="Low complexity" evidence="8">
    <location>
        <begin position="238"/>
        <end position="259"/>
    </location>
</feature>